<accession>A0A8E2AV86</accession>
<dbReference type="OrthoDB" id="3359674at2759"/>
<dbReference type="Pfam" id="PF12937">
    <property type="entry name" value="F-box-like"/>
    <property type="match status" value="1"/>
</dbReference>
<evidence type="ECO:0000313" key="2">
    <source>
        <dbReference type="EMBL" id="OCH87307.1"/>
    </source>
</evidence>
<dbReference type="PANTHER" id="PTHR38926">
    <property type="entry name" value="F-BOX DOMAIN CONTAINING PROTEIN, EXPRESSED"/>
    <property type="match status" value="1"/>
</dbReference>
<protein>
    <recommendedName>
        <fullName evidence="1">F-box domain-containing protein</fullName>
    </recommendedName>
</protein>
<dbReference type="AlphaFoldDB" id="A0A8E2AV86"/>
<dbReference type="SUPFAM" id="SSF52047">
    <property type="entry name" value="RNI-like"/>
    <property type="match status" value="1"/>
</dbReference>
<proteinExistence type="predicted"/>
<name>A0A8E2AV86_9APHY</name>
<dbReference type="InterPro" id="IPR036047">
    <property type="entry name" value="F-box-like_dom_sf"/>
</dbReference>
<dbReference type="Gene3D" id="3.80.10.10">
    <property type="entry name" value="Ribonuclease Inhibitor"/>
    <property type="match status" value="1"/>
</dbReference>
<reference evidence="2 3" key="1">
    <citation type="submission" date="2016-07" db="EMBL/GenBank/DDBJ databases">
        <title>Draft genome of the white-rot fungus Obba rivulosa 3A-2.</title>
        <authorList>
            <consortium name="DOE Joint Genome Institute"/>
            <person name="Miettinen O."/>
            <person name="Riley R."/>
            <person name="Acob R."/>
            <person name="Barry K."/>
            <person name="Cullen D."/>
            <person name="De Vries R."/>
            <person name="Hainaut M."/>
            <person name="Hatakka A."/>
            <person name="Henrissat B."/>
            <person name="Hilden K."/>
            <person name="Kuo R."/>
            <person name="Labutti K."/>
            <person name="Lipzen A."/>
            <person name="Makela M.R."/>
            <person name="Sandor L."/>
            <person name="Spatafora J.W."/>
            <person name="Grigoriev I.V."/>
            <person name="Hibbett D.S."/>
        </authorList>
    </citation>
    <scope>NUCLEOTIDE SEQUENCE [LARGE SCALE GENOMIC DNA]</scope>
    <source>
        <strain evidence="2 3">3A-2</strain>
    </source>
</reference>
<evidence type="ECO:0000259" key="1">
    <source>
        <dbReference type="Pfam" id="PF12937"/>
    </source>
</evidence>
<sequence>MSLDGYISPIASLPLEVLLDIFAICTECPGDELILLNLASVCRYWREVILNSPLVWQHICLDDRRKIEASHAQARLWLAHSGSLLLDVHVQLTSSDMLLPLLSPLVAYISRWRTCTIAAEREEVTVFSELTAEGIRPHLEQLEIELRGAEDFMGTSSSTDIGGSPTFRSLSSSYTPKRHDVAMHVTMCELPDPSFLCPMRLTTLSIAETSVEVTTDLGRILRFLTALPSLETFHFSGWWPHDGSPMPPDALPVAHLPRLQTLFIRNTCIVRSLLAHIDAPALTILSLRHTNIDFEVRHDTYARIVEEGDSEDEAHDFSQSPWSDRATGMGLRALIRRSNPPLELLDMDYADMRTKDFRWCFDRLDHLREFRIVASDMSDTVIKLLSPYQSTSKCVAEDGSSFEEFKVTRVRLPMLSTLDLSFCQRLSGDAVAAALRSRVLLTDAIADNKTCRTLVHVSIVGCSDFLIPHAVALTPVLGNRLHVS</sequence>
<organism evidence="2 3">
    <name type="scientific">Obba rivulosa</name>
    <dbReference type="NCBI Taxonomy" id="1052685"/>
    <lineage>
        <taxon>Eukaryota</taxon>
        <taxon>Fungi</taxon>
        <taxon>Dikarya</taxon>
        <taxon>Basidiomycota</taxon>
        <taxon>Agaricomycotina</taxon>
        <taxon>Agaricomycetes</taxon>
        <taxon>Polyporales</taxon>
        <taxon>Gelatoporiaceae</taxon>
        <taxon>Obba</taxon>
    </lineage>
</organism>
<dbReference type="Gene3D" id="1.20.1280.50">
    <property type="match status" value="1"/>
</dbReference>
<dbReference type="InterPro" id="IPR032675">
    <property type="entry name" value="LRR_dom_sf"/>
</dbReference>
<gene>
    <name evidence="2" type="ORF">OBBRIDRAFT_796334</name>
</gene>
<dbReference type="Proteomes" id="UP000250043">
    <property type="component" value="Unassembled WGS sequence"/>
</dbReference>
<dbReference type="EMBL" id="KV722490">
    <property type="protein sequence ID" value="OCH87307.1"/>
    <property type="molecule type" value="Genomic_DNA"/>
</dbReference>
<feature type="domain" description="F-box" evidence="1">
    <location>
        <begin position="10"/>
        <end position="61"/>
    </location>
</feature>
<dbReference type="PANTHER" id="PTHR38926:SF5">
    <property type="entry name" value="F-BOX AND LEUCINE-RICH REPEAT PROTEIN 6"/>
    <property type="match status" value="1"/>
</dbReference>
<dbReference type="InterPro" id="IPR001810">
    <property type="entry name" value="F-box_dom"/>
</dbReference>
<keyword evidence="3" id="KW-1185">Reference proteome</keyword>
<dbReference type="SUPFAM" id="SSF81383">
    <property type="entry name" value="F-box domain"/>
    <property type="match status" value="1"/>
</dbReference>
<evidence type="ECO:0000313" key="3">
    <source>
        <dbReference type="Proteomes" id="UP000250043"/>
    </source>
</evidence>